<name>A0A2J6TGH8_9HELO</name>
<dbReference type="RefSeq" id="XP_024739014.1">
    <property type="nucleotide sequence ID" value="XM_024886674.1"/>
</dbReference>
<dbReference type="STRING" id="1095630.A0A2J6TGH8"/>
<dbReference type="InParanoid" id="A0A2J6TGH8"/>
<protein>
    <submittedName>
        <fullName evidence="2">Uncharacterized protein</fullName>
    </submittedName>
</protein>
<dbReference type="Proteomes" id="UP000235371">
    <property type="component" value="Unassembled WGS sequence"/>
</dbReference>
<feature type="region of interest" description="Disordered" evidence="1">
    <location>
        <begin position="162"/>
        <end position="195"/>
    </location>
</feature>
<accession>A0A2J6TGH8</accession>
<feature type="compositionally biased region" description="Polar residues" evidence="1">
    <location>
        <begin position="162"/>
        <end position="178"/>
    </location>
</feature>
<keyword evidence="3" id="KW-1185">Reference proteome</keyword>
<organism evidence="2 3">
    <name type="scientific">Hyaloscypha bicolor E</name>
    <dbReference type="NCBI Taxonomy" id="1095630"/>
    <lineage>
        <taxon>Eukaryota</taxon>
        <taxon>Fungi</taxon>
        <taxon>Dikarya</taxon>
        <taxon>Ascomycota</taxon>
        <taxon>Pezizomycotina</taxon>
        <taxon>Leotiomycetes</taxon>
        <taxon>Helotiales</taxon>
        <taxon>Hyaloscyphaceae</taxon>
        <taxon>Hyaloscypha</taxon>
        <taxon>Hyaloscypha bicolor</taxon>
    </lineage>
</organism>
<feature type="compositionally biased region" description="Basic residues" evidence="1">
    <location>
        <begin position="184"/>
        <end position="195"/>
    </location>
</feature>
<gene>
    <name evidence="2" type="ORF">K444DRAFT_662218</name>
</gene>
<evidence type="ECO:0000313" key="3">
    <source>
        <dbReference type="Proteomes" id="UP000235371"/>
    </source>
</evidence>
<dbReference type="GeneID" id="36594751"/>
<dbReference type="AlphaFoldDB" id="A0A2J6TGH8"/>
<proteinExistence type="predicted"/>
<dbReference type="EMBL" id="KZ613785">
    <property type="protein sequence ID" value="PMD62110.1"/>
    <property type="molecule type" value="Genomic_DNA"/>
</dbReference>
<evidence type="ECO:0000256" key="1">
    <source>
        <dbReference type="SAM" id="MobiDB-lite"/>
    </source>
</evidence>
<reference evidence="2 3" key="1">
    <citation type="submission" date="2016-04" db="EMBL/GenBank/DDBJ databases">
        <title>A degradative enzymes factory behind the ericoid mycorrhizal symbiosis.</title>
        <authorList>
            <consortium name="DOE Joint Genome Institute"/>
            <person name="Martino E."/>
            <person name="Morin E."/>
            <person name="Grelet G."/>
            <person name="Kuo A."/>
            <person name="Kohler A."/>
            <person name="Daghino S."/>
            <person name="Barry K."/>
            <person name="Choi C."/>
            <person name="Cichocki N."/>
            <person name="Clum A."/>
            <person name="Copeland A."/>
            <person name="Hainaut M."/>
            <person name="Haridas S."/>
            <person name="Labutti K."/>
            <person name="Lindquist E."/>
            <person name="Lipzen A."/>
            <person name="Khouja H.-R."/>
            <person name="Murat C."/>
            <person name="Ohm R."/>
            <person name="Olson A."/>
            <person name="Spatafora J."/>
            <person name="Veneault-Fourrey C."/>
            <person name="Henrissat B."/>
            <person name="Grigoriev I."/>
            <person name="Martin F."/>
            <person name="Perotto S."/>
        </authorList>
    </citation>
    <scope>NUCLEOTIDE SEQUENCE [LARGE SCALE GENOMIC DNA]</scope>
    <source>
        <strain evidence="2 3">E</strain>
    </source>
</reference>
<dbReference type="OrthoDB" id="73875at2759"/>
<sequence>MLFLYWLTIVLASKILDIAEITATPALINLCVKDVEKEGQAEFKLQKSFGLPNQATRFPAPAPVGILQKEQITTAGVLQLIMIDGNSSRVASPEELRWEFGFDSCSDDSCSRELQALRAISETVREDSLPPTKPSSVNAEATPISANESVIVREEPILISLPGSNSIDAESPTETGKATSMPKKFPKFSRGRGKF</sequence>
<evidence type="ECO:0000313" key="2">
    <source>
        <dbReference type="EMBL" id="PMD62110.1"/>
    </source>
</evidence>